<keyword evidence="2" id="KW-1185">Reference proteome</keyword>
<accession>A0ABM8BJC8</accession>
<protein>
    <submittedName>
        <fullName evidence="1">Uncharacterized protein</fullName>
    </submittedName>
</protein>
<dbReference type="Proteomes" id="UP001060771">
    <property type="component" value="Chromosome"/>
</dbReference>
<name>A0ABM8BJC8_9CREN</name>
<reference evidence="2" key="1">
    <citation type="submission" date="2022-09" db="EMBL/GenBank/DDBJ databases">
        <title>Complete genome sequence of Vulcanisaeta souniana.</title>
        <authorList>
            <person name="Kato S."/>
            <person name="Itoh T."/>
            <person name="Ohkuma M."/>
        </authorList>
    </citation>
    <scope>NUCLEOTIDE SEQUENCE [LARGE SCALE GENOMIC DNA]</scope>
    <source>
        <strain evidence="2">JCM 11219</strain>
    </source>
</reference>
<dbReference type="EMBL" id="AP026830">
    <property type="protein sequence ID" value="BDR91070.1"/>
    <property type="molecule type" value="Genomic_DNA"/>
</dbReference>
<sequence length="33" mass="3952">MWGFREGKLTVDYVRISVDKVKAMFNETKNLFQ</sequence>
<organism evidence="1 2">
    <name type="scientific">Vulcanisaeta souniana JCM 11219</name>
    <dbReference type="NCBI Taxonomy" id="1293586"/>
    <lineage>
        <taxon>Archaea</taxon>
        <taxon>Thermoproteota</taxon>
        <taxon>Thermoprotei</taxon>
        <taxon>Thermoproteales</taxon>
        <taxon>Thermoproteaceae</taxon>
        <taxon>Vulcanisaeta</taxon>
    </lineage>
</organism>
<evidence type="ECO:0000313" key="1">
    <source>
        <dbReference type="EMBL" id="BDR91070.1"/>
    </source>
</evidence>
<proteinExistence type="predicted"/>
<gene>
    <name evidence="1" type="ORF">Vsou_01630</name>
</gene>
<dbReference type="RefSeq" id="WP_229709855.1">
    <property type="nucleotide sequence ID" value="NZ_BBBK01000020.1"/>
</dbReference>
<evidence type="ECO:0000313" key="2">
    <source>
        <dbReference type="Proteomes" id="UP001060771"/>
    </source>
</evidence>